<evidence type="ECO:0000256" key="2">
    <source>
        <dbReference type="ARBA" id="ARBA00022771"/>
    </source>
</evidence>
<reference evidence="7" key="1">
    <citation type="journal article" date="2013" name="PLoS Pathog.">
        <title>Deciphering the cryptic genome: genome-wide analyses of the rice pathogen Fusarium fujikuroi reveal complex regulation of secondary metabolism and novel metabolites.</title>
        <authorList>
            <person name="Wiemann P."/>
            <person name="Sieber C.M."/>
            <person name="von Bargen K.W."/>
            <person name="Studt L."/>
            <person name="Niehaus E.M."/>
            <person name="Espino J.J."/>
            <person name="Huss K."/>
            <person name="Michielse C.B."/>
            <person name="Albermann S."/>
            <person name="Wagner D."/>
            <person name="Bergner S.V."/>
            <person name="Connolly L.R."/>
            <person name="Fischer A."/>
            <person name="Reuter G."/>
            <person name="Kleigrewe K."/>
            <person name="Bald T."/>
            <person name="Wingfield B.D."/>
            <person name="Ophir R."/>
            <person name="Freeman S."/>
            <person name="Hippler M."/>
            <person name="Smith K.M."/>
            <person name="Brown D.W."/>
            <person name="Proctor R.H."/>
            <person name="Munsterkotter M."/>
            <person name="Freitag M."/>
            <person name="Humpf H.U."/>
            <person name="Guldener U."/>
            <person name="Tudzynski B."/>
        </authorList>
    </citation>
    <scope>NUCLEOTIDE SEQUENCE [LARGE SCALE GENOMIC DNA]</scope>
    <source>
        <strain evidence="7">CBS 195.34 / IMI 58289 / NRRL A-6831</strain>
    </source>
</reference>
<organism evidence="6 7">
    <name type="scientific">Gibberella fujikuroi (strain CBS 195.34 / IMI 58289 / NRRL A-6831)</name>
    <name type="common">Bakanae and foot rot disease fungus</name>
    <name type="synonym">Fusarium fujikuroi</name>
    <dbReference type="NCBI Taxonomy" id="1279085"/>
    <lineage>
        <taxon>Eukaryota</taxon>
        <taxon>Fungi</taxon>
        <taxon>Dikarya</taxon>
        <taxon>Ascomycota</taxon>
        <taxon>Pezizomycotina</taxon>
        <taxon>Sordariomycetes</taxon>
        <taxon>Hypocreomycetidae</taxon>
        <taxon>Hypocreales</taxon>
        <taxon>Nectriaceae</taxon>
        <taxon>Fusarium</taxon>
        <taxon>Fusarium fujikuroi species complex</taxon>
    </lineage>
</organism>
<evidence type="ECO:0000259" key="5">
    <source>
        <dbReference type="PROSITE" id="PS01358"/>
    </source>
</evidence>
<dbReference type="VEuPathDB" id="FungiDB:FFUJ_00219"/>
<feature type="compositionally biased region" description="Polar residues" evidence="4">
    <location>
        <begin position="89"/>
        <end position="98"/>
    </location>
</feature>
<dbReference type="GO" id="GO:0008270">
    <property type="term" value="F:zinc ion binding"/>
    <property type="evidence" value="ECO:0007669"/>
    <property type="project" value="UniProtKB-KW"/>
</dbReference>
<dbReference type="AlphaFoldDB" id="S0DKN4"/>
<evidence type="ECO:0000313" key="7">
    <source>
        <dbReference type="Proteomes" id="UP000016800"/>
    </source>
</evidence>
<feature type="domain" description="RanBP2-type" evidence="5">
    <location>
        <begin position="15"/>
        <end position="36"/>
    </location>
</feature>
<dbReference type="GeneID" id="35393704"/>
<name>S0DKN4_GIBF5</name>
<dbReference type="Proteomes" id="UP000016800">
    <property type="component" value="Chromosome I"/>
</dbReference>
<dbReference type="PROSITE" id="PS01358">
    <property type="entry name" value="ZF_RANBP2_1"/>
    <property type="match status" value="1"/>
</dbReference>
<evidence type="ECO:0000256" key="3">
    <source>
        <dbReference type="ARBA" id="ARBA00022833"/>
    </source>
</evidence>
<gene>
    <name evidence="6" type="ORF">FFUJ_00219</name>
</gene>
<keyword evidence="7" id="KW-1185">Reference proteome</keyword>
<dbReference type="EMBL" id="HF679023">
    <property type="protein sequence ID" value="CCT63159.1"/>
    <property type="molecule type" value="Genomic_DNA"/>
</dbReference>
<sequence>MTKMTKPTASKIAYWRCMRDNCTNINSIEDQFCKRCDFIPVDGAKALNADLHEIGVHDGNDTNVNPVWKLHEPENKNTSGARARDRQYSKWTMQSQLT</sequence>
<dbReference type="HOGENOM" id="CLU_2483454_0_0_1"/>
<dbReference type="RefSeq" id="XP_023425240.1">
    <property type="nucleotide sequence ID" value="XM_023573536.1"/>
</dbReference>
<accession>S0DKN4</accession>
<proteinExistence type="predicted"/>
<evidence type="ECO:0000256" key="1">
    <source>
        <dbReference type="ARBA" id="ARBA00022723"/>
    </source>
</evidence>
<dbReference type="InterPro" id="IPR001876">
    <property type="entry name" value="Znf_RanBP2"/>
</dbReference>
<evidence type="ECO:0000313" key="6">
    <source>
        <dbReference type="EMBL" id="CCT63159.1"/>
    </source>
</evidence>
<keyword evidence="3" id="KW-0862">Zinc</keyword>
<feature type="region of interest" description="Disordered" evidence="4">
    <location>
        <begin position="56"/>
        <end position="98"/>
    </location>
</feature>
<evidence type="ECO:0000256" key="4">
    <source>
        <dbReference type="SAM" id="MobiDB-lite"/>
    </source>
</evidence>
<protein>
    <recommendedName>
        <fullName evidence="5">RanBP2-type domain-containing protein</fullName>
    </recommendedName>
</protein>
<keyword evidence="2" id="KW-0863">Zinc-finger</keyword>
<keyword evidence="1" id="KW-0479">Metal-binding</keyword>